<dbReference type="Pfam" id="PF00557">
    <property type="entry name" value="Peptidase_M24"/>
    <property type="match status" value="1"/>
</dbReference>
<dbReference type="Gene3D" id="3.90.230.10">
    <property type="entry name" value="Creatinase/methionine aminopeptidase superfamily"/>
    <property type="match status" value="1"/>
</dbReference>
<sequence>MNKEKQNCEFKPELFDIDYQKTYSHDQDFTREEMELRLGRLRSLLNRYLPEASGVLIFSRIHIYYFTGTFANGCLWIPLEGEPILTSRKGIDRAKLESPLTKFGTYKSFKELPNIFKNFEVPFGNTIAVEKAWLPWNLSESLISALNGIKILAADRIIELCRSVKTEWELKKMRLSGERMYQAQVVEMPNIIKIGMSELEIAHKSWEIVFQLGHGGTIRMKAPEENMMLGIVSRGMNANYPTFYNGPIGHQGEHPALPYMGSKNAKIQKGDLINADFGFCYEAYLTDRTQVYFMGKKSELPKPVLQAQELCQKIEDTCSTLLKAGELPSIIYEKALELVEKTPFKQGFMGLSSSQVPFIGHGIGLQVDEYPAIAKRFDEPLENAMTIALEPKIGLSGYGMVGVEDTYEITKQGAISLTGKRKPMDIICLE</sequence>
<dbReference type="CDD" id="cd01066">
    <property type="entry name" value="APP_MetAP"/>
    <property type="match status" value="1"/>
</dbReference>
<dbReference type="InterPro" id="IPR000994">
    <property type="entry name" value="Pept_M24"/>
</dbReference>
<dbReference type="PANTHER" id="PTHR46112">
    <property type="entry name" value="AMINOPEPTIDASE"/>
    <property type="match status" value="1"/>
</dbReference>
<reference evidence="3 4" key="1">
    <citation type="submission" date="2016-12" db="EMBL/GenBank/DDBJ databases">
        <authorList>
            <person name="Song W.-J."/>
            <person name="Kurnit D.M."/>
        </authorList>
    </citation>
    <scope>NUCLEOTIDE SEQUENCE [LARGE SCALE GENOMIC DNA]</scope>
    <source>
        <strain evidence="3 4">DSM 11393</strain>
    </source>
</reference>
<dbReference type="SUPFAM" id="SSF53092">
    <property type="entry name" value="Creatinase/prolidase N-terminal domain"/>
    <property type="match status" value="1"/>
</dbReference>
<dbReference type="RefSeq" id="WP_084650569.1">
    <property type="nucleotide sequence ID" value="NZ_FRDI01000003.1"/>
</dbReference>
<feature type="domain" description="Peptidase M24" evidence="1">
    <location>
        <begin position="172"/>
        <end position="411"/>
    </location>
</feature>
<dbReference type="STRING" id="1121455.SAMN02745728_00606"/>
<proteinExistence type="predicted"/>
<dbReference type="OrthoDB" id="9806388at2"/>
<protein>
    <submittedName>
        <fullName evidence="3">Xaa-Pro dipeptidase</fullName>
    </submittedName>
</protein>
<dbReference type="EMBL" id="FRDI01000003">
    <property type="protein sequence ID" value="SHN54932.1"/>
    <property type="molecule type" value="Genomic_DNA"/>
</dbReference>
<dbReference type="SUPFAM" id="SSF55920">
    <property type="entry name" value="Creatinase/aminopeptidase"/>
    <property type="match status" value="1"/>
</dbReference>
<gene>
    <name evidence="3" type="ORF">SAMN02745728_00606</name>
</gene>
<dbReference type="AlphaFoldDB" id="A0A1M7S9F9"/>
<evidence type="ECO:0000259" key="2">
    <source>
        <dbReference type="Pfam" id="PF01321"/>
    </source>
</evidence>
<organism evidence="3 4">
    <name type="scientific">Desulfovibrio litoralis DSM 11393</name>
    <dbReference type="NCBI Taxonomy" id="1121455"/>
    <lineage>
        <taxon>Bacteria</taxon>
        <taxon>Pseudomonadati</taxon>
        <taxon>Thermodesulfobacteriota</taxon>
        <taxon>Desulfovibrionia</taxon>
        <taxon>Desulfovibrionales</taxon>
        <taxon>Desulfovibrionaceae</taxon>
        <taxon>Desulfovibrio</taxon>
    </lineage>
</organism>
<dbReference type="PANTHER" id="PTHR46112:SF2">
    <property type="entry name" value="XAA-PRO AMINOPEPTIDASE P-RELATED"/>
    <property type="match status" value="1"/>
</dbReference>
<dbReference type="InterPro" id="IPR050659">
    <property type="entry name" value="Peptidase_M24B"/>
</dbReference>
<dbReference type="Pfam" id="PF01321">
    <property type="entry name" value="Creatinase_N"/>
    <property type="match status" value="1"/>
</dbReference>
<feature type="domain" description="Creatinase N-terminal" evidence="2">
    <location>
        <begin position="37"/>
        <end position="164"/>
    </location>
</feature>
<keyword evidence="4" id="KW-1185">Reference proteome</keyword>
<evidence type="ECO:0000259" key="1">
    <source>
        <dbReference type="Pfam" id="PF00557"/>
    </source>
</evidence>
<dbReference type="InterPro" id="IPR029149">
    <property type="entry name" value="Creatin/AminoP/Spt16_N"/>
</dbReference>
<accession>A0A1M7S9F9</accession>
<evidence type="ECO:0000313" key="4">
    <source>
        <dbReference type="Proteomes" id="UP000186469"/>
    </source>
</evidence>
<name>A0A1M7S9F9_9BACT</name>
<dbReference type="InterPro" id="IPR000587">
    <property type="entry name" value="Creatinase_N"/>
</dbReference>
<evidence type="ECO:0000313" key="3">
    <source>
        <dbReference type="EMBL" id="SHN54932.1"/>
    </source>
</evidence>
<dbReference type="InterPro" id="IPR036005">
    <property type="entry name" value="Creatinase/aminopeptidase-like"/>
</dbReference>
<dbReference type="Gene3D" id="3.40.350.10">
    <property type="entry name" value="Creatinase/prolidase N-terminal domain"/>
    <property type="match status" value="1"/>
</dbReference>
<dbReference type="Proteomes" id="UP000186469">
    <property type="component" value="Unassembled WGS sequence"/>
</dbReference>